<dbReference type="InterPro" id="IPR036388">
    <property type="entry name" value="WH-like_DNA-bd_sf"/>
</dbReference>
<comment type="similarity">
    <text evidence="1">Belongs to the sigma-70 factor family. ECF subfamily.</text>
</comment>
<dbReference type="GO" id="GO:0003677">
    <property type="term" value="F:DNA binding"/>
    <property type="evidence" value="ECO:0007669"/>
    <property type="project" value="InterPro"/>
</dbReference>
<keyword evidence="3" id="KW-0731">Sigma factor</keyword>
<evidence type="ECO:0000256" key="3">
    <source>
        <dbReference type="ARBA" id="ARBA00023082"/>
    </source>
</evidence>
<dbReference type="GO" id="GO:0006352">
    <property type="term" value="P:DNA-templated transcription initiation"/>
    <property type="evidence" value="ECO:0007669"/>
    <property type="project" value="InterPro"/>
</dbReference>
<evidence type="ECO:0000256" key="4">
    <source>
        <dbReference type="ARBA" id="ARBA00023163"/>
    </source>
</evidence>
<dbReference type="InterPro" id="IPR013324">
    <property type="entry name" value="RNA_pol_sigma_r3/r4-like"/>
</dbReference>
<dbReference type="Proteomes" id="UP000263377">
    <property type="component" value="Unassembled WGS sequence"/>
</dbReference>
<evidence type="ECO:0000256" key="1">
    <source>
        <dbReference type="ARBA" id="ARBA00010641"/>
    </source>
</evidence>
<name>A0A372ZSW3_9ACTN</name>
<reference evidence="6 7" key="1">
    <citation type="submission" date="2018-08" db="EMBL/GenBank/DDBJ databases">
        <title>Diversity &amp; Physiological Properties of Lignin-Decomposing Actinobacteria from Soil.</title>
        <authorList>
            <person name="Roh S.G."/>
            <person name="Kim S.B."/>
        </authorList>
    </citation>
    <scope>NUCLEOTIDE SEQUENCE [LARGE SCALE GENOMIC DNA]</scope>
    <source>
        <strain evidence="6 7">MMS17-GH009</strain>
    </source>
</reference>
<gene>
    <name evidence="6" type="ORF">DR950_11360</name>
</gene>
<accession>A0A372ZSW3</accession>
<dbReference type="EMBL" id="QVIG01000001">
    <property type="protein sequence ID" value="RGD58307.1"/>
    <property type="molecule type" value="Genomic_DNA"/>
</dbReference>
<proteinExistence type="inferred from homology"/>
<keyword evidence="7" id="KW-1185">Reference proteome</keyword>
<evidence type="ECO:0000256" key="2">
    <source>
        <dbReference type="ARBA" id="ARBA00023015"/>
    </source>
</evidence>
<sequence length="151" mass="17060">MHDQELVDQAVRSTRRELGQDWLGALSQPDIEAHAWMIAKRCIADREMSAGQAPPSAVVPDWIVAIRGAQALARVSLENLDNDYEELYKAILRLPERQYDMIVLRYMLDIDYPTIATYLGITETNARTTTSHGLAKLRRLLGTDTTMGDMQ</sequence>
<comment type="caution">
    <text evidence="6">The sequence shown here is derived from an EMBL/GenBank/DDBJ whole genome shotgun (WGS) entry which is preliminary data.</text>
</comment>
<keyword evidence="4" id="KW-0804">Transcription</keyword>
<dbReference type="GO" id="GO:0016987">
    <property type="term" value="F:sigma factor activity"/>
    <property type="evidence" value="ECO:0007669"/>
    <property type="project" value="UniProtKB-KW"/>
</dbReference>
<dbReference type="Gene3D" id="1.10.10.10">
    <property type="entry name" value="Winged helix-like DNA-binding domain superfamily/Winged helix DNA-binding domain"/>
    <property type="match status" value="1"/>
</dbReference>
<dbReference type="AlphaFoldDB" id="A0A372ZSW3"/>
<evidence type="ECO:0000313" key="7">
    <source>
        <dbReference type="Proteomes" id="UP000263377"/>
    </source>
</evidence>
<organism evidence="6 7">
    <name type="scientific">Kitasatospora xanthocidica</name>
    <dbReference type="NCBI Taxonomy" id="83382"/>
    <lineage>
        <taxon>Bacteria</taxon>
        <taxon>Bacillati</taxon>
        <taxon>Actinomycetota</taxon>
        <taxon>Actinomycetes</taxon>
        <taxon>Kitasatosporales</taxon>
        <taxon>Streptomycetaceae</taxon>
        <taxon>Kitasatospora</taxon>
    </lineage>
</organism>
<keyword evidence="2" id="KW-0805">Transcription regulation</keyword>
<feature type="domain" description="RNA polymerase sigma factor 70 region 4 type 2" evidence="5">
    <location>
        <begin position="85"/>
        <end position="137"/>
    </location>
</feature>
<protein>
    <recommendedName>
        <fullName evidence="5">RNA polymerase sigma factor 70 region 4 type 2 domain-containing protein</fullName>
    </recommendedName>
</protein>
<dbReference type="SUPFAM" id="SSF88659">
    <property type="entry name" value="Sigma3 and sigma4 domains of RNA polymerase sigma factors"/>
    <property type="match status" value="1"/>
</dbReference>
<evidence type="ECO:0000313" key="6">
    <source>
        <dbReference type="EMBL" id="RGD58307.1"/>
    </source>
</evidence>
<evidence type="ECO:0000259" key="5">
    <source>
        <dbReference type="Pfam" id="PF08281"/>
    </source>
</evidence>
<dbReference type="Pfam" id="PF08281">
    <property type="entry name" value="Sigma70_r4_2"/>
    <property type="match status" value="1"/>
</dbReference>
<dbReference type="InterPro" id="IPR013249">
    <property type="entry name" value="RNA_pol_sigma70_r4_t2"/>
</dbReference>